<dbReference type="Proteomes" id="UP001143543">
    <property type="component" value="Unassembled WGS sequence"/>
</dbReference>
<evidence type="ECO:0000256" key="8">
    <source>
        <dbReference type="SAM" id="Coils"/>
    </source>
</evidence>
<keyword evidence="6" id="KW-0472">Membrane</keyword>
<comment type="subcellular location">
    <subcellularLocation>
        <location evidence="1">Cell outer membrane</location>
    </subcellularLocation>
</comment>
<evidence type="ECO:0000256" key="6">
    <source>
        <dbReference type="ARBA" id="ARBA00023136"/>
    </source>
</evidence>
<organism evidence="9 10">
    <name type="scientific">Neptunitalea lumnitzerae</name>
    <dbReference type="NCBI Taxonomy" id="2965509"/>
    <lineage>
        <taxon>Bacteria</taxon>
        <taxon>Pseudomonadati</taxon>
        <taxon>Bacteroidota</taxon>
        <taxon>Flavobacteriia</taxon>
        <taxon>Flavobacteriales</taxon>
        <taxon>Flavobacteriaceae</taxon>
        <taxon>Neptunitalea</taxon>
    </lineage>
</organism>
<comment type="caution">
    <text evidence="9">The sequence shown here is derived from an EMBL/GenBank/DDBJ whole genome shotgun (WGS) entry which is preliminary data.</text>
</comment>
<reference evidence="9" key="1">
    <citation type="submission" date="2022-07" db="EMBL/GenBank/DDBJ databases">
        <title>Taxonomy of Novel Oxalotrophic and Methylotrophic Bacteria.</title>
        <authorList>
            <person name="Sahin N."/>
            <person name="Tani A."/>
        </authorList>
    </citation>
    <scope>NUCLEOTIDE SEQUENCE</scope>
    <source>
        <strain evidence="9">Y10</strain>
    </source>
</reference>
<comment type="similarity">
    <text evidence="2">Belongs to the outer membrane factor (OMF) (TC 1.B.17) family.</text>
</comment>
<sequence length="426" mass="47113">MVLTAGLTYAQQTKPLSIEDAVKLALENSTEIKISDSNVRTAESELNVIKNNQYPDFNISGQYMYLTNANIDLKLATGQDTAGEESGGGTPDVNQLMFGMATVQMPIFSGFSISNSIKAGKSNYEAEVLNAKNEKENIALMTINGYINLYKATKTIELLNENLKSAHQRVVDFTNMENNGLLAKNDRLKAELQEANFEIALEEAKKNKHIINYQLVTFLKLPEGTTIETTENTFGIAENNPDVQTSRYDIQAMEMQLKAAESQVKVAKGKYYPSIFFSGGYIAADVQNVVAINNAVNVGVGISYNIADIFKAKSDIKVAKSRASSLAYAIEQANDNVKIQIENAEQNYQLALKKLNVYTKSVEQAVENYRIVKDKYDNGLVDTNDLLEADVQQLQTKLDLEIAKADITKAYYELLNAQGQLTAKLN</sequence>
<name>A0ABQ5MPK0_9FLAO</name>
<proteinExistence type="inferred from homology"/>
<dbReference type="PANTHER" id="PTHR30026">
    <property type="entry name" value="OUTER MEMBRANE PROTEIN TOLC"/>
    <property type="match status" value="1"/>
</dbReference>
<dbReference type="EMBL" id="BRVO01000005">
    <property type="protein sequence ID" value="GLB50907.1"/>
    <property type="molecule type" value="Genomic_DNA"/>
</dbReference>
<dbReference type="InterPro" id="IPR051906">
    <property type="entry name" value="TolC-like"/>
</dbReference>
<dbReference type="PANTHER" id="PTHR30026:SF20">
    <property type="entry name" value="OUTER MEMBRANE PROTEIN TOLC"/>
    <property type="match status" value="1"/>
</dbReference>
<evidence type="ECO:0000256" key="5">
    <source>
        <dbReference type="ARBA" id="ARBA00022692"/>
    </source>
</evidence>
<gene>
    <name evidence="9" type="ORF">Y10_32750</name>
</gene>
<feature type="coiled-coil region" evidence="8">
    <location>
        <begin position="327"/>
        <end position="404"/>
    </location>
</feature>
<evidence type="ECO:0000256" key="7">
    <source>
        <dbReference type="ARBA" id="ARBA00023237"/>
    </source>
</evidence>
<keyword evidence="10" id="KW-1185">Reference proteome</keyword>
<evidence type="ECO:0000313" key="10">
    <source>
        <dbReference type="Proteomes" id="UP001143543"/>
    </source>
</evidence>
<keyword evidence="4" id="KW-1134">Transmembrane beta strand</keyword>
<feature type="coiled-coil region" evidence="8">
    <location>
        <begin position="178"/>
        <end position="207"/>
    </location>
</feature>
<dbReference type="SUPFAM" id="SSF56954">
    <property type="entry name" value="Outer membrane efflux proteins (OEP)"/>
    <property type="match status" value="1"/>
</dbReference>
<evidence type="ECO:0000256" key="1">
    <source>
        <dbReference type="ARBA" id="ARBA00004442"/>
    </source>
</evidence>
<dbReference type="Pfam" id="PF02321">
    <property type="entry name" value="OEP"/>
    <property type="match status" value="2"/>
</dbReference>
<evidence type="ECO:0000256" key="2">
    <source>
        <dbReference type="ARBA" id="ARBA00007613"/>
    </source>
</evidence>
<dbReference type="Gene3D" id="1.20.1600.10">
    <property type="entry name" value="Outer membrane efflux proteins (OEP)"/>
    <property type="match status" value="1"/>
</dbReference>
<accession>A0ABQ5MPK0</accession>
<evidence type="ECO:0000256" key="4">
    <source>
        <dbReference type="ARBA" id="ARBA00022452"/>
    </source>
</evidence>
<evidence type="ECO:0000313" key="9">
    <source>
        <dbReference type="EMBL" id="GLB50907.1"/>
    </source>
</evidence>
<evidence type="ECO:0000256" key="3">
    <source>
        <dbReference type="ARBA" id="ARBA00022448"/>
    </source>
</evidence>
<keyword evidence="8" id="KW-0175">Coiled coil</keyword>
<keyword evidence="3" id="KW-0813">Transport</keyword>
<dbReference type="InterPro" id="IPR003423">
    <property type="entry name" value="OMP_efflux"/>
</dbReference>
<dbReference type="RefSeq" id="WP_281766589.1">
    <property type="nucleotide sequence ID" value="NZ_BRVO01000005.1"/>
</dbReference>
<keyword evidence="7" id="KW-0998">Cell outer membrane</keyword>
<protein>
    <submittedName>
        <fullName evidence="9">Transporter</fullName>
    </submittedName>
</protein>
<keyword evidence="5" id="KW-0812">Transmembrane</keyword>